<dbReference type="InterPro" id="IPR001279">
    <property type="entry name" value="Metallo-B-lactamas"/>
</dbReference>
<dbReference type="PANTHER" id="PTHR28283:SF1">
    <property type="entry name" value="3',5'-CYCLIC-NUCLEOTIDE PHOSPHODIESTERASE 1"/>
    <property type="match status" value="1"/>
</dbReference>
<dbReference type="CDD" id="cd07735">
    <property type="entry name" value="class_II_PDE_MBL-fold"/>
    <property type="match status" value="1"/>
</dbReference>
<feature type="domain" description="Metallo-beta-lactamase" evidence="1">
    <location>
        <begin position="17"/>
        <end position="196"/>
    </location>
</feature>
<dbReference type="AlphaFoldDB" id="A0A6S6M320"/>
<dbReference type="Proteomes" id="UP000515472">
    <property type="component" value="Chromosome"/>
</dbReference>
<dbReference type="GO" id="GO:0047555">
    <property type="term" value="F:3',5'-cyclic-GMP phosphodiesterase activity"/>
    <property type="evidence" value="ECO:0007669"/>
    <property type="project" value="TreeGrafter"/>
</dbReference>
<dbReference type="SMART" id="SM00849">
    <property type="entry name" value="Lactamase_B"/>
    <property type="match status" value="1"/>
</dbReference>
<dbReference type="InterPro" id="IPR000396">
    <property type="entry name" value="Pdiesterase2"/>
</dbReference>
<name>A0A6S6M320_9BACT</name>
<dbReference type="PANTHER" id="PTHR28283">
    <property type="entry name" value="3',5'-CYCLIC-NUCLEOTIDE PHOSPHODIESTERASE 1"/>
    <property type="match status" value="1"/>
</dbReference>
<dbReference type="KEGG" id="gbn:GEOBRER4_25590"/>
<dbReference type="SUPFAM" id="SSF56281">
    <property type="entry name" value="Metallo-hydrolase/oxidoreductase"/>
    <property type="match status" value="1"/>
</dbReference>
<evidence type="ECO:0000313" key="3">
    <source>
        <dbReference type="Proteomes" id="UP000515472"/>
    </source>
</evidence>
<dbReference type="Pfam" id="PF12706">
    <property type="entry name" value="Lactamase_B_2"/>
    <property type="match status" value="1"/>
</dbReference>
<dbReference type="GO" id="GO:1902660">
    <property type="term" value="P:negative regulation of glucose mediated signaling pathway"/>
    <property type="evidence" value="ECO:0007669"/>
    <property type="project" value="TreeGrafter"/>
</dbReference>
<dbReference type="RefSeq" id="WP_185242651.1">
    <property type="nucleotide sequence ID" value="NZ_AP023213.1"/>
</dbReference>
<dbReference type="GO" id="GO:0006198">
    <property type="term" value="P:cAMP catabolic process"/>
    <property type="evidence" value="ECO:0007669"/>
    <property type="project" value="InterPro"/>
</dbReference>
<sequence length="252" mass="27369">MRLRVLGCSGAEFPGHSPSAFLIDDSLLLDAGTVGAVLSEEEQWRIKDILVTHSHLDHIRGIPLLADNIVVSGISRTVQVRGTTEVLAALGSHLMNGVIWPDFTRIPTPEAPVLRYQPVVVEAPFQVGDYQVLACPVNHPVPAVGYRVSRGGASLLYTGDTGPTARIWELAGELAALIVEVSFPSEMEEIALLTGHLTPALLGIELAKLPKLPSRILITHLKPQYYDRIKDELEALRLPGVELLRGGNVYDL</sequence>
<keyword evidence="3" id="KW-1185">Reference proteome</keyword>
<dbReference type="GO" id="GO:0004115">
    <property type="term" value="F:3',5'-cyclic-AMP phosphodiesterase activity"/>
    <property type="evidence" value="ECO:0007669"/>
    <property type="project" value="InterPro"/>
</dbReference>
<dbReference type="PRINTS" id="PR00388">
    <property type="entry name" value="PDIESTERASE2"/>
</dbReference>
<proteinExistence type="predicted"/>
<gene>
    <name evidence="2" type="ORF">GEOBRER4_n2658</name>
</gene>
<reference evidence="2 3" key="1">
    <citation type="submission" date="2020-06" db="EMBL/GenBank/DDBJ databases">
        <title>Interaction of electrochemicaly active bacteria, Geobacter bremensis R4 on different carbon anode.</title>
        <authorList>
            <person name="Meng L."/>
            <person name="Yoshida N."/>
        </authorList>
    </citation>
    <scope>NUCLEOTIDE SEQUENCE [LARGE SCALE GENOMIC DNA]</scope>
    <source>
        <strain evidence="2 3">R4</strain>
    </source>
</reference>
<accession>A0A6S6M320</accession>
<evidence type="ECO:0000259" key="1">
    <source>
        <dbReference type="SMART" id="SM00849"/>
    </source>
</evidence>
<evidence type="ECO:0000313" key="2">
    <source>
        <dbReference type="EMBL" id="BCG47809.1"/>
    </source>
</evidence>
<protein>
    <submittedName>
        <fullName evidence="2">Beta-lactamase domain protein</fullName>
    </submittedName>
</protein>
<dbReference type="EMBL" id="AP023213">
    <property type="protein sequence ID" value="BCG47809.1"/>
    <property type="molecule type" value="Genomic_DNA"/>
</dbReference>
<dbReference type="Gene3D" id="3.60.15.10">
    <property type="entry name" value="Ribonuclease Z/Hydroxyacylglutathione hydrolase-like"/>
    <property type="match status" value="1"/>
</dbReference>
<organism evidence="2 3">
    <name type="scientific">Citrifermentans bremense</name>
    <dbReference type="NCBI Taxonomy" id="60035"/>
    <lineage>
        <taxon>Bacteria</taxon>
        <taxon>Pseudomonadati</taxon>
        <taxon>Thermodesulfobacteriota</taxon>
        <taxon>Desulfuromonadia</taxon>
        <taxon>Geobacterales</taxon>
        <taxon>Geobacteraceae</taxon>
        <taxon>Citrifermentans</taxon>
    </lineage>
</organism>
<dbReference type="InterPro" id="IPR036866">
    <property type="entry name" value="RibonucZ/Hydroxyglut_hydro"/>
</dbReference>